<comment type="catalytic activity">
    <reaction evidence="12 17">
        <text>L-isoleucine + 2-oxoglutarate = (S)-3-methyl-2-oxopentanoate + L-glutamate</text>
        <dbReference type="Rhea" id="RHEA:24801"/>
        <dbReference type="ChEBI" id="CHEBI:16810"/>
        <dbReference type="ChEBI" id="CHEBI:29985"/>
        <dbReference type="ChEBI" id="CHEBI:35146"/>
        <dbReference type="ChEBI" id="CHEBI:58045"/>
        <dbReference type="EC" id="2.6.1.42"/>
    </reaction>
</comment>
<evidence type="ECO:0000256" key="9">
    <source>
        <dbReference type="ARBA" id="ARBA00022898"/>
    </source>
</evidence>
<comment type="pathway">
    <text evidence="2">Amino-acid biosynthesis; L-isoleucine biosynthesis; L-isoleucine from 2-oxobutanoate: step 4/4.</text>
</comment>
<keyword evidence="19" id="KW-1185">Reference proteome</keyword>
<dbReference type="Pfam" id="PF01063">
    <property type="entry name" value="Aminotran_4"/>
    <property type="match status" value="1"/>
</dbReference>
<keyword evidence="7 17" id="KW-0028">Amino-acid biosynthesis</keyword>
<evidence type="ECO:0000256" key="8">
    <source>
        <dbReference type="ARBA" id="ARBA00022679"/>
    </source>
</evidence>
<evidence type="ECO:0000256" key="4">
    <source>
        <dbReference type="ARBA" id="ARBA00005072"/>
    </source>
</evidence>
<dbReference type="EC" id="2.6.1.42" evidence="17"/>
<evidence type="ECO:0000256" key="11">
    <source>
        <dbReference type="ARBA" id="ARBA00048212"/>
    </source>
</evidence>
<dbReference type="PIRSF" id="PIRSF006468">
    <property type="entry name" value="BCAT1"/>
    <property type="match status" value="1"/>
</dbReference>
<dbReference type="InterPro" id="IPR005786">
    <property type="entry name" value="B_amino_transII"/>
</dbReference>
<dbReference type="Proteomes" id="UP000030982">
    <property type="component" value="Unassembled WGS sequence"/>
</dbReference>
<dbReference type="GO" id="GO:0009098">
    <property type="term" value="P:L-leucine biosynthetic process"/>
    <property type="evidence" value="ECO:0007669"/>
    <property type="project" value="UniProtKB-UniPathway"/>
</dbReference>
<evidence type="ECO:0000256" key="6">
    <source>
        <dbReference type="ARBA" id="ARBA00022576"/>
    </source>
</evidence>
<evidence type="ECO:0000256" key="16">
    <source>
        <dbReference type="RuleBase" id="RU004516"/>
    </source>
</evidence>
<evidence type="ECO:0000256" key="2">
    <source>
        <dbReference type="ARBA" id="ARBA00004824"/>
    </source>
</evidence>
<dbReference type="UniPathway" id="UPA00048">
    <property type="reaction ID" value="UER00073"/>
</dbReference>
<evidence type="ECO:0000313" key="19">
    <source>
        <dbReference type="Proteomes" id="UP000030982"/>
    </source>
</evidence>
<evidence type="ECO:0000256" key="5">
    <source>
        <dbReference type="ARBA" id="ARBA00009320"/>
    </source>
</evidence>
<comment type="caution">
    <text evidence="18">The sequence shown here is derived from an EMBL/GenBank/DDBJ whole genome shotgun (WGS) entry which is preliminary data.</text>
</comment>
<reference evidence="18 19" key="1">
    <citation type="submission" date="2014-09" db="EMBL/GenBank/DDBJ databases">
        <title>Genome sequence of Sinomonas sp. MUSC 117.</title>
        <authorList>
            <person name="Lee L.-H."/>
        </authorList>
    </citation>
    <scope>NUCLEOTIDE SEQUENCE [LARGE SCALE GENOMIC DNA]</scope>
    <source>
        <strain evidence="18 19">MUSC 117</strain>
    </source>
</reference>
<dbReference type="STRING" id="1338436.LK10_20115"/>
<evidence type="ECO:0000256" key="17">
    <source>
        <dbReference type="RuleBase" id="RU004517"/>
    </source>
</evidence>
<organism evidence="18 19">
    <name type="scientific">Sinomonas humi</name>
    <dbReference type="NCBI Taxonomy" id="1338436"/>
    <lineage>
        <taxon>Bacteria</taxon>
        <taxon>Bacillati</taxon>
        <taxon>Actinomycetota</taxon>
        <taxon>Actinomycetes</taxon>
        <taxon>Micrococcales</taxon>
        <taxon>Micrococcaceae</taxon>
        <taxon>Sinomonas</taxon>
    </lineage>
</organism>
<dbReference type="InterPro" id="IPR036038">
    <property type="entry name" value="Aminotransferase-like"/>
</dbReference>
<evidence type="ECO:0000256" key="3">
    <source>
        <dbReference type="ARBA" id="ARBA00004931"/>
    </source>
</evidence>
<feature type="modified residue" description="N6-(pyridoxal phosphate)lysine" evidence="14">
    <location>
        <position position="209"/>
    </location>
</feature>
<keyword evidence="8 17" id="KW-0808">Transferase</keyword>
<comment type="pathway">
    <text evidence="4">Amino-acid biosynthesis; L-leucine biosynthesis; L-leucine from 3-methyl-2-oxobutanoate: step 4/4.</text>
</comment>
<keyword evidence="6 17" id="KW-0032">Aminotransferase</keyword>
<evidence type="ECO:0000256" key="7">
    <source>
        <dbReference type="ARBA" id="ARBA00022605"/>
    </source>
</evidence>
<dbReference type="InterPro" id="IPR033939">
    <property type="entry name" value="BCAT_family"/>
</dbReference>
<dbReference type="GO" id="GO:0009097">
    <property type="term" value="P:isoleucine biosynthetic process"/>
    <property type="evidence" value="ECO:0007669"/>
    <property type="project" value="UniProtKB-UniPathway"/>
</dbReference>
<dbReference type="PANTHER" id="PTHR11825">
    <property type="entry name" value="SUBGROUP IIII AMINOTRANSFERASE"/>
    <property type="match status" value="1"/>
</dbReference>
<proteinExistence type="inferred from homology"/>
<evidence type="ECO:0000256" key="1">
    <source>
        <dbReference type="ARBA" id="ARBA00001933"/>
    </source>
</evidence>
<gene>
    <name evidence="18" type="ORF">LK10_20115</name>
</gene>
<evidence type="ECO:0000256" key="15">
    <source>
        <dbReference type="RuleBase" id="RU004106"/>
    </source>
</evidence>
<keyword evidence="9 16" id="KW-0663">Pyridoxal phosphate</keyword>
<dbReference type="SUPFAM" id="SSF56752">
    <property type="entry name" value="D-aminoacid aminotransferase-like PLP-dependent enzymes"/>
    <property type="match status" value="1"/>
</dbReference>
<dbReference type="GO" id="GO:0052655">
    <property type="term" value="F:L-valine-2-oxoglutarate transaminase activity"/>
    <property type="evidence" value="ECO:0007669"/>
    <property type="project" value="RHEA"/>
</dbReference>
<comment type="similarity">
    <text evidence="5 15">Belongs to the class-IV pyridoxal-phosphate-dependent aminotransferase family.</text>
</comment>
<dbReference type="CDD" id="cd01557">
    <property type="entry name" value="BCAT_beta_family"/>
    <property type="match status" value="1"/>
</dbReference>
<dbReference type="NCBIfam" id="TIGR01123">
    <property type="entry name" value="ilvE_II"/>
    <property type="match status" value="1"/>
</dbReference>
<dbReference type="InterPro" id="IPR018300">
    <property type="entry name" value="Aminotrans_IV_CS"/>
</dbReference>
<evidence type="ECO:0000313" key="18">
    <source>
        <dbReference type="EMBL" id="KHL00493.1"/>
    </source>
</evidence>
<dbReference type="PANTHER" id="PTHR11825:SF44">
    <property type="entry name" value="BRANCHED-CHAIN-AMINO-ACID AMINOTRANSFERASE"/>
    <property type="match status" value="1"/>
</dbReference>
<dbReference type="Gene3D" id="3.20.10.10">
    <property type="entry name" value="D-amino Acid Aminotransferase, subunit A, domain 2"/>
    <property type="match status" value="1"/>
</dbReference>
<dbReference type="AlphaFoldDB" id="A0A0B2AF44"/>
<accession>A0A0B2AF44</accession>
<dbReference type="InterPro" id="IPR043132">
    <property type="entry name" value="BCAT-like_C"/>
</dbReference>
<dbReference type="RefSeq" id="WP_043127899.1">
    <property type="nucleotide sequence ID" value="NZ_JTDL01000152.1"/>
</dbReference>
<dbReference type="InterPro" id="IPR043131">
    <property type="entry name" value="BCAT-like_N"/>
</dbReference>
<dbReference type="PROSITE" id="PS00770">
    <property type="entry name" value="AA_TRANSFER_CLASS_4"/>
    <property type="match status" value="1"/>
</dbReference>
<dbReference type="InterPro" id="IPR001544">
    <property type="entry name" value="Aminotrans_IV"/>
</dbReference>
<comment type="catalytic activity">
    <reaction evidence="11 17">
        <text>L-valine + 2-oxoglutarate = 3-methyl-2-oxobutanoate + L-glutamate</text>
        <dbReference type="Rhea" id="RHEA:24813"/>
        <dbReference type="ChEBI" id="CHEBI:11851"/>
        <dbReference type="ChEBI" id="CHEBI:16810"/>
        <dbReference type="ChEBI" id="CHEBI:29985"/>
        <dbReference type="ChEBI" id="CHEBI:57762"/>
        <dbReference type="EC" id="2.6.1.42"/>
    </reaction>
</comment>
<dbReference type="OrthoDB" id="9804984at2"/>
<sequence>MTQNAVGVDFAQRLTDNPTTAERRAAILEDPGFGNYFTDHTAVIDWTIDAEGRGGWHQARIEPYGPIAMDPAAAVLHYGQEIFEGLKAYRHADGSVWTFRPEANAHRFNRSAKRLALPELPPELFVESLRQLVSVDREWVPNGEGEALYLRPFMIATEAFLGVRPAREVSYRVIASPAGNYFGGALKPVSIWLSEHYARAGHGGTGEAKCGGNYAASLAAQLEAEAHGCKQVLFLDPYNDNAVEELGGMNIFFVFTDGRVVTPALNGNILHGVTRDSVLQLASDRGLSVEERKITIDEWRASVADGTLAEVFACGTAAVITPIGELKTAEGSLVSPEPGPESVAMSIREQLLGIQTGAVEDFHGWLTRLA</sequence>
<evidence type="ECO:0000256" key="10">
    <source>
        <dbReference type="ARBA" id="ARBA00023304"/>
    </source>
</evidence>
<keyword evidence="10 17" id="KW-0100">Branched-chain amino acid biosynthesis</keyword>
<evidence type="ECO:0000256" key="14">
    <source>
        <dbReference type="PIRSR" id="PIRSR006468-1"/>
    </source>
</evidence>
<dbReference type="Gene3D" id="3.30.470.10">
    <property type="match status" value="1"/>
</dbReference>
<dbReference type="UniPathway" id="UPA00047">
    <property type="reaction ID" value="UER00058"/>
</dbReference>
<evidence type="ECO:0000256" key="13">
    <source>
        <dbReference type="ARBA" id="ARBA00049229"/>
    </source>
</evidence>
<evidence type="ECO:0000256" key="12">
    <source>
        <dbReference type="ARBA" id="ARBA00048798"/>
    </source>
</evidence>
<dbReference type="EMBL" id="JTDL01000152">
    <property type="protein sequence ID" value="KHL00493.1"/>
    <property type="molecule type" value="Genomic_DNA"/>
</dbReference>
<dbReference type="GO" id="GO:0009099">
    <property type="term" value="P:L-valine biosynthetic process"/>
    <property type="evidence" value="ECO:0007669"/>
    <property type="project" value="UniProtKB-UniPathway"/>
</dbReference>
<dbReference type="GO" id="GO:0052656">
    <property type="term" value="F:L-isoleucine-2-oxoglutarate transaminase activity"/>
    <property type="evidence" value="ECO:0007669"/>
    <property type="project" value="RHEA"/>
</dbReference>
<protein>
    <recommendedName>
        <fullName evidence="17">Branched-chain-amino-acid aminotransferase</fullName>
        <ecNumber evidence="17">2.6.1.42</ecNumber>
    </recommendedName>
</protein>
<name>A0A0B2AF44_9MICC</name>
<comment type="cofactor">
    <cofactor evidence="1 16">
        <name>pyridoxal 5'-phosphate</name>
        <dbReference type="ChEBI" id="CHEBI:597326"/>
    </cofactor>
</comment>
<comment type="catalytic activity">
    <reaction evidence="13 17">
        <text>L-leucine + 2-oxoglutarate = 4-methyl-2-oxopentanoate + L-glutamate</text>
        <dbReference type="Rhea" id="RHEA:18321"/>
        <dbReference type="ChEBI" id="CHEBI:16810"/>
        <dbReference type="ChEBI" id="CHEBI:17865"/>
        <dbReference type="ChEBI" id="CHEBI:29985"/>
        <dbReference type="ChEBI" id="CHEBI:57427"/>
        <dbReference type="EC" id="2.6.1.42"/>
    </reaction>
</comment>
<comment type="pathway">
    <text evidence="3">Amino-acid biosynthesis; L-valine biosynthesis; L-valine from pyruvate: step 4/4.</text>
</comment>
<dbReference type="UniPathway" id="UPA00049">
    <property type="reaction ID" value="UER00062"/>
</dbReference>
<dbReference type="NCBIfam" id="NF009897">
    <property type="entry name" value="PRK13357.1"/>
    <property type="match status" value="1"/>
</dbReference>
<dbReference type="GO" id="GO:0052654">
    <property type="term" value="F:L-leucine-2-oxoglutarate transaminase activity"/>
    <property type="evidence" value="ECO:0007669"/>
    <property type="project" value="RHEA"/>
</dbReference>